<proteinExistence type="predicted"/>
<sequence length="264" mass="30794">MKLKDEGKQSIEQQRRLNEKMKEVVQKEIIKWLDVGIIYPISDSNWVSSVQYVPKTSGITVVSKDNEKLIVTRAKVTVFTDHSALIYLFANKDAKSRLIRWILLLQEFDIEIKDRKGSENQVVDHRSRLEAGNKDGNVLQIVETFPDEKLFAVDATNWCQRTSFISRHNEILQQPIMDIELFDFWGMNFMEPFPSSFGNLYILVAVDYVLKWVETIAVPMDDARKMLKFFQKHILTQFVTPKALISDQGTHFHYNQVAFAVKRY</sequence>
<keyword evidence="6" id="KW-0695">RNA-directed DNA polymerase</keyword>
<keyword evidence="1" id="KW-0808">Transferase</keyword>
<dbReference type="Gene3D" id="3.10.10.10">
    <property type="entry name" value="HIV Type 1 Reverse Transcriptase, subunit A, domain 1"/>
    <property type="match status" value="1"/>
</dbReference>
<dbReference type="InterPro" id="IPR041373">
    <property type="entry name" value="RT_RNaseH"/>
</dbReference>
<evidence type="ECO:0000313" key="9">
    <source>
        <dbReference type="RefSeq" id="XP_040963911.1"/>
    </source>
</evidence>
<evidence type="ECO:0000256" key="1">
    <source>
        <dbReference type="ARBA" id="ARBA00022679"/>
    </source>
</evidence>
<dbReference type="SUPFAM" id="SSF56672">
    <property type="entry name" value="DNA/RNA polymerases"/>
    <property type="match status" value="1"/>
</dbReference>
<dbReference type="InterPro" id="IPR052160">
    <property type="entry name" value="Gypsy_RT_Integrase-like"/>
</dbReference>
<dbReference type="PROSITE" id="PS50994">
    <property type="entry name" value="INTEGRASE"/>
    <property type="match status" value="1"/>
</dbReference>
<evidence type="ECO:0000256" key="4">
    <source>
        <dbReference type="ARBA" id="ARBA00022759"/>
    </source>
</evidence>
<keyword evidence="3" id="KW-0540">Nuclease</keyword>
<organism evidence="8 9">
    <name type="scientific">Gossypium hirsutum</name>
    <name type="common">Upland cotton</name>
    <name type="synonym">Gossypium mexicanum</name>
    <dbReference type="NCBI Taxonomy" id="3635"/>
    <lineage>
        <taxon>Eukaryota</taxon>
        <taxon>Viridiplantae</taxon>
        <taxon>Streptophyta</taxon>
        <taxon>Embryophyta</taxon>
        <taxon>Tracheophyta</taxon>
        <taxon>Spermatophyta</taxon>
        <taxon>Magnoliopsida</taxon>
        <taxon>eudicotyledons</taxon>
        <taxon>Gunneridae</taxon>
        <taxon>Pentapetalae</taxon>
        <taxon>rosids</taxon>
        <taxon>malvids</taxon>
        <taxon>Malvales</taxon>
        <taxon>Malvaceae</taxon>
        <taxon>Malvoideae</taxon>
        <taxon>Gossypium</taxon>
    </lineage>
</organism>
<feature type="domain" description="Integrase catalytic" evidence="7">
    <location>
        <begin position="171"/>
        <end position="264"/>
    </location>
</feature>
<gene>
    <name evidence="9" type="primary">LOC121224530</name>
</gene>
<name>A0ABM3BA41_GOSHI</name>
<dbReference type="SUPFAM" id="SSF53098">
    <property type="entry name" value="Ribonuclease H-like"/>
    <property type="match status" value="1"/>
</dbReference>
<reference evidence="9" key="2">
    <citation type="submission" date="2025-08" db="UniProtKB">
        <authorList>
            <consortium name="RefSeq"/>
        </authorList>
    </citation>
    <scope>IDENTIFICATION</scope>
</reference>
<evidence type="ECO:0000259" key="7">
    <source>
        <dbReference type="PROSITE" id="PS50994"/>
    </source>
</evidence>
<reference evidence="8" key="1">
    <citation type="journal article" date="2020" name="Nat. Genet.">
        <title>Genomic diversifications of five Gossypium allopolyploid species and their impact on cotton improvement.</title>
        <authorList>
            <person name="Chen Z.J."/>
            <person name="Sreedasyam A."/>
            <person name="Ando A."/>
            <person name="Song Q."/>
            <person name="De Santiago L.M."/>
            <person name="Hulse-Kemp A.M."/>
            <person name="Ding M."/>
            <person name="Ye W."/>
            <person name="Kirkbride R.C."/>
            <person name="Jenkins J."/>
            <person name="Plott C."/>
            <person name="Lovell J."/>
            <person name="Lin Y.M."/>
            <person name="Vaughn R."/>
            <person name="Liu B."/>
            <person name="Simpson S."/>
            <person name="Scheffler B.E."/>
            <person name="Wen L."/>
            <person name="Saski C.A."/>
            <person name="Grover C.E."/>
            <person name="Hu G."/>
            <person name="Conover J.L."/>
            <person name="Carlson J.W."/>
            <person name="Shu S."/>
            <person name="Boston L.B."/>
            <person name="Williams M."/>
            <person name="Peterson D.G."/>
            <person name="McGee K."/>
            <person name="Jones D.C."/>
            <person name="Wendel J.F."/>
            <person name="Stelly D.M."/>
            <person name="Grimwood J."/>
            <person name="Schmutz J."/>
        </authorList>
    </citation>
    <scope>NUCLEOTIDE SEQUENCE [LARGE SCALE GENOMIC DNA]</scope>
    <source>
        <strain evidence="8">cv. TM-1</strain>
    </source>
</reference>
<keyword evidence="4" id="KW-0255">Endonuclease</keyword>
<accession>A0ABM3BA41</accession>
<keyword evidence="8" id="KW-1185">Reference proteome</keyword>
<evidence type="ECO:0000256" key="6">
    <source>
        <dbReference type="ARBA" id="ARBA00022918"/>
    </source>
</evidence>
<dbReference type="PANTHER" id="PTHR47266">
    <property type="entry name" value="ENDONUCLEASE-RELATED"/>
    <property type="match status" value="1"/>
</dbReference>
<evidence type="ECO:0000256" key="5">
    <source>
        <dbReference type="ARBA" id="ARBA00022801"/>
    </source>
</evidence>
<dbReference type="Proteomes" id="UP000818029">
    <property type="component" value="Chromosome D12"/>
</dbReference>
<protein>
    <recommendedName>
        <fullName evidence="7">Integrase catalytic domain-containing protein</fullName>
    </recommendedName>
</protein>
<dbReference type="Gene3D" id="3.30.420.10">
    <property type="entry name" value="Ribonuclease H-like superfamily/Ribonuclease H"/>
    <property type="match status" value="1"/>
</dbReference>
<dbReference type="RefSeq" id="XP_040963911.1">
    <property type="nucleotide sequence ID" value="XM_041107977.1"/>
</dbReference>
<evidence type="ECO:0000313" key="8">
    <source>
        <dbReference type="Proteomes" id="UP000818029"/>
    </source>
</evidence>
<dbReference type="InterPro" id="IPR012337">
    <property type="entry name" value="RNaseH-like_sf"/>
</dbReference>
<dbReference type="InterPro" id="IPR036397">
    <property type="entry name" value="RNaseH_sf"/>
</dbReference>
<dbReference type="InterPro" id="IPR001584">
    <property type="entry name" value="Integrase_cat-core"/>
</dbReference>
<dbReference type="InterPro" id="IPR043502">
    <property type="entry name" value="DNA/RNA_pol_sf"/>
</dbReference>
<keyword evidence="2" id="KW-0548">Nucleotidyltransferase</keyword>
<dbReference type="Pfam" id="PF17917">
    <property type="entry name" value="RT_RNaseH"/>
    <property type="match status" value="1"/>
</dbReference>
<evidence type="ECO:0000256" key="3">
    <source>
        <dbReference type="ARBA" id="ARBA00022722"/>
    </source>
</evidence>
<keyword evidence="5" id="KW-0378">Hydrolase</keyword>
<evidence type="ECO:0000256" key="2">
    <source>
        <dbReference type="ARBA" id="ARBA00022695"/>
    </source>
</evidence>
<dbReference type="GeneID" id="121224530"/>